<gene>
    <name evidence="6" type="ORF">KKC1_19010</name>
</gene>
<dbReference type="Gene3D" id="2.40.50.40">
    <property type="match status" value="1"/>
</dbReference>
<sequence>MEFIKVLIVDDEYPARMELRYHLDKYKDIKIIGEASNAEEAYQLICALDYDVIFLDIRMPEMDGLELARRLRSLAKSPKVVFVTAYEEHAIEAFGVKAFDYLLKPIDEERLQETVELLRQEIFAQEHKHNNQKKYLQIVPGEKNEATFPIHVHDIFYIYSENENIFIRTYDQKFLTRFTLRDLENRLNPSQFFRPHRCYLINIEKVKEIRPGFHGNYYLIMKDKEQSEIPVSRSNVRKLKSIFHLL</sequence>
<dbReference type="InterPro" id="IPR046947">
    <property type="entry name" value="LytR-like"/>
</dbReference>
<dbReference type="Pfam" id="PF04397">
    <property type="entry name" value="LytTR"/>
    <property type="match status" value="1"/>
</dbReference>
<dbReference type="GO" id="GO:0003677">
    <property type="term" value="F:DNA binding"/>
    <property type="evidence" value="ECO:0007669"/>
    <property type="project" value="InterPro"/>
</dbReference>
<dbReference type="Pfam" id="PF00072">
    <property type="entry name" value="Response_reg"/>
    <property type="match status" value="1"/>
</dbReference>
<dbReference type="SMART" id="SM00448">
    <property type="entry name" value="REC"/>
    <property type="match status" value="1"/>
</dbReference>
<comment type="function">
    <text evidence="2">May play the central regulatory role in sporulation. It may be an element of the effector pathway responsible for the activation of sporulation genes in response to nutritional stress. Spo0A may act in concert with spo0H (a sigma factor) to control the expression of some genes that are critical to the sporulation process.</text>
</comment>
<keyword evidence="3" id="KW-0597">Phosphoprotein</keyword>
<evidence type="ECO:0000313" key="6">
    <source>
        <dbReference type="EMBL" id="GAW92751.1"/>
    </source>
</evidence>
<evidence type="ECO:0000256" key="1">
    <source>
        <dbReference type="ARBA" id="ARBA00018672"/>
    </source>
</evidence>
<proteinExistence type="predicted"/>
<dbReference type="PANTHER" id="PTHR37299">
    <property type="entry name" value="TRANSCRIPTIONAL REGULATOR-RELATED"/>
    <property type="match status" value="1"/>
</dbReference>
<dbReference type="CDD" id="cd17532">
    <property type="entry name" value="REC_LytTR_AlgR-like"/>
    <property type="match status" value="1"/>
</dbReference>
<dbReference type="PROSITE" id="PS50110">
    <property type="entry name" value="RESPONSE_REGULATORY"/>
    <property type="match status" value="1"/>
</dbReference>
<dbReference type="GO" id="GO:0000156">
    <property type="term" value="F:phosphorelay response regulator activity"/>
    <property type="evidence" value="ECO:0007669"/>
    <property type="project" value="InterPro"/>
</dbReference>
<dbReference type="InterPro" id="IPR011006">
    <property type="entry name" value="CheY-like_superfamily"/>
</dbReference>
<dbReference type="PANTHER" id="PTHR37299:SF1">
    <property type="entry name" value="STAGE 0 SPORULATION PROTEIN A HOMOLOG"/>
    <property type="match status" value="1"/>
</dbReference>
<name>A0A1Z5HTU2_9FIRM</name>
<dbReference type="EMBL" id="BDGJ01000091">
    <property type="protein sequence ID" value="GAW92751.1"/>
    <property type="molecule type" value="Genomic_DNA"/>
</dbReference>
<evidence type="ECO:0000256" key="2">
    <source>
        <dbReference type="ARBA" id="ARBA00024867"/>
    </source>
</evidence>
<feature type="modified residue" description="4-aspartylphosphate" evidence="3">
    <location>
        <position position="56"/>
    </location>
</feature>
<dbReference type="RefSeq" id="WP_088554037.1">
    <property type="nucleotide sequence ID" value="NZ_BDGJ01000091.1"/>
</dbReference>
<evidence type="ECO:0000259" key="5">
    <source>
        <dbReference type="PROSITE" id="PS50930"/>
    </source>
</evidence>
<dbReference type="SUPFAM" id="SSF52172">
    <property type="entry name" value="CheY-like"/>
    <property type="match status" value="1"/>
</dbReference>
<comment type="caution">
    <text evidence="6">The sequence shown here is derived from an EMBL/GenBank/DDBJ whole genome shotgun (WGS) entry which is preliminary data.</text>
</comment>
<keyword evidence="7" id="KW-1185">Reference proteome</keyword>
<dbReference type="AlphaFoldDB" id="A0A1Z5HTU2"/>
<dbReference type="OrthoDB" id="9809318at2"/>
<dbReference type="Proteomes" id="UP000197032">
    <property type="component" value="Unassembled WGS sequence"/>
</dbReference>
<feature type="domain" description="Response regulatory" evidence="4">
    <location>
        <begin position="5"/>
        <end position="119"/>
    </location>
</feature>
<accession>A0A1Z5HTU2</accession>
<organism evidence="6 7">
    <name type="scientific">Calderihabitans maritimus</name>
    <dbReference type="NCBI Taxonomy" id="1246530"/>
    <lineage>
        <taxon>Bacteria</taxon>
        <taxon>Bacillati</taxon>
        <taxon>Bacillota</taxon>
        <taxon>Clostridia</taxon>
        <taxon>Neomoorellales</taxon>
        <taxon>Calderihabitantaceae</taxon>
        <taxon>Calderihabitans</taxon>
    </lineage>
</organism>
<dbReference type="Gene3D" id="3.40.50.2300">
    <property type="match status" value="1"/>
</dbReference>
<evidence type="ECO:0000313" key="7">
    <source>
        <dbReference type="Proteomes" id="UP000197032"/>
    </source>
</evidence>
<feature type="domain" description="HTH LytTR-type" evidence="5">
    <location>
        <begin position="139"/>
        <end position="245"/>
    </location>
</feature>
<protein>
    <recommendedName>
        <fullName evidence="1">Stage 0 sporulation protein A homolog</fullName>
    </recommendedName>
</protein>
<dbReference type="SMART" id="SM00850">
    <property type="entry name" value="LytTR"/>
    <property type="match status" value="1"/>
</dbReference>
<evidence type="ECO:0000259" key="4">
    <source>
        <dbReference type="PROSITE" id="PS50110"/>
    </source>
</evidence>
<dbReference type="InterPro" id="IPR001789">
    <property type="entry name" value="Sig_transdc_resp-reg_receiver"/>
</dbReference>
<evidence type="ECO:0000256" key="3">
    <source>
        <dbReference type="PROSITE-ProRule" id="PRU00169"/>
    </source>
</evidence>
<reference evidence="7" key="1">
    <citation type="journal article" date="2017" name="Appl. Environ. Microbiol.">
        <title>Genomic analysis of Calderihabitans maritimus KKC1, a thermophilic hydrogenogenic carboxydotrophic bacterium isolated from marine sediment.</title>
        <authorList>
            <person name="Omae K."/>
            <person name="Yoneda Y."/>
            <person name="Fukuyama Y."/>
            <person name="Yoshida T."/>
            <person name="Sako Y."/>
        </authorList>
    </citation>
    <scope>NUCLEOTIDE SEQUENCE [LARGE SCALE GENOMIC DNA]</scope>
    <source>
        <strain evidence="7">KKC1</strain>
    </source>
</reference>
<dbReference type="InterPro" id="IPR007492">
    <property type="entry name" value="LytTR_DNA-bd_dom"/>
</dbReference>
<dbReference type="PROSITE" id="PS50930">
    <property type="entry name" value="HTH_LYTTR"/>
    <property type="match status" value="1"/>
</dbReference>
<dbReference type="Gene3D" id="2.20.25.10">
    <property type="match status" value="1"/>
</dbReference>